<dbReference type="PANTHER" id="PTHR16537">
    <property type="entry name" value="SJOEGREN SYNDROME/SCLERODERMA AUTOANTIGEN 1"/>
    <property type="match status" value="1"/>
</dbReference>
<sequence>MSTVVDISPKLGEYMLKGWILTDDICQTCRKIPLMRSPAAHSPESYYCACCDSIRSRIQEATNSAHSASSSSVNSSMSSGTHISRPSTPPTEVSSVFSSPVFAPVDTEEVMRRRQQSDLASSEIGKRMLKGWAMLADECPNSECYGIPLIRPPKTGSERDPRKECVICHTVYVDQTDENGLVRLVSTEATSAPLAGPSSRPVPAPSDRPAQSSVSRGQDMETITSIGEIPDLQSSTVPPWRDSQSKIPSSSKSKLVSSSHNGSASSGTTLQPTSATLATLEGTARALESSLRVLTERINLLSQASVVNPTSIGQTADAIYKVSLALQQVKQLHWSEITAYVT</sequence>
<dbReference type="InterPro" id="IPR051888">
    <property type="entry name" value="UPF0148_domain"/>
</dbReference>
<organism evidence="3 4">
    <name type="scientific">Somion occarium</name>
    <dbReference type="NCBI Taxonomy" id="3059160"/>
    <lineage>
        <taxon>Eukaryota</taxon>
        <taxon>Fungi</taxon>
        <taxon>Dikarya</taxon>
        <taxon>Basidiomycota</taxon>
        <taxon>Agaricomycotina</taxon>
        <taxon>Agaricomycetes</taxon>
        <taxon>Polyporales</taxon>
        <taxon>Cerrenaceae</taxon>
        <taxon>Somion</taxon>
    </lineage>
</organism>
<evidence type="ECO:0000256" key="2">
    <source>
        <dbReference type="SAM" id="MobiDB-lite"/>
    </source>
</evidence>
<feature type="compositionally biased region" description="Polar residues" evidence="2">
    <location>
        <begin position="209"/>
        <end position="225"/>
    </location>
</feature>
<reference evidence="4" key="1">
    <citation type="submission" date="2024-04" db="EMBL/GenBank/DDBJ databases">
        <authorList>
            <person name="Shaw F."/>
            <person name="Minotto A."/>
        </authorList>
    </citation>
    <scope>NUCLEOTIDE SEQUENCE [LARGE SCALE GENOMIC DNA]</scope>
</reference>
<keyword evidence="4" id="KW-1185">Reference proteome</keyword>
<accession>A0ABP1D5J2</accession>
<keyword evidence="1" id="KW-0175">Coiled coil</keyword>
<evidence type="ECO:0000313" key="3">
    <source>
        <dbReference type="EMBL" id="CAL1702179.1"/>
    </source>
</evidence>
<dbReference type="PANTHER" id="PTHR16537:SF1">
    <property type="entry name" value="PROTEIN ZNRD2"/>
    <property type="match status" value="1"/>
</dbReference>
<evidence type="ECO:0000256" key="1">
    <source>
        <dbReference type="SAM" id="Coils"/>
    </source>
</evidence>
<dbReference type="EMBL" id="OZ037945">
    <property type="protein sequence ID" value="CAL1702179.1"/>
    <property type="molecule type" value="Genomic_DNA"/>
</dbReference>
<dbReference type="InterPro" id="IPR009563">
    <property type="entry name" value="SSSCA1"/>
</dbReference>
<dbReference type="Pfam" id="PF06677">
    <property type="entry name" value="Auto_anti-p27"/>
    <property type="match status" value="2"/>
</dbReference>
<name>A0ABP1D5J2_9APHY</name>
<protein>
    <recommendedName>
        <fullName evidence="5">Sjogrens syndrome scleroderma autoantigen 1 family protein</fullName>
    </recommendedName>
</protein>
<gene>
    <name evidence="3" type="ORF">GFSPODELE1_LOCUS3917</name>
</gene>
<feature type="coiled-coil region" evidence="1">
    <location>
        <begin position="277"/>
        <end position="304"/>
    </location>
</feature>
<evidence type="ECO:0000313" key="4">
    <source>
        <dbReference type="Proteomes" id="UP001497453"/>
    </source>
</evidence>
<feature type="region of interest" description="Disordered" evidence="2">
    <location>
        <begin position="62"/>
        <end position="96"/>
    </location>
</feature>
<feature type="region of interest" description="Disordered" evidence="2">
    <location>
        <begin position="190"/>
        <end position="271"/>
    </location>
</feature>
<evidence type="ECO:0008006" key="5">
    <source>
        <dbReference type="Google" id="ProtNLM"/>
    </source>
</evidence>
<feature type="compositionally biased region" description="Low complexity" evidence="2">
    <location>
        <begin position="63"/>
        <end position="79"/>
    </location>
</feature>
<dbReference type="Proteomes" id="UP001497453">
    <property type="component" value="Chromosome 2"/>
</dbReference>
<proteinExistence type="predicted"/>
<feature type="compositionally biased region" description="Low complexity" evidence="2">
    <location>
        <begin position="245"/>
        <end position="266"/>
    </location>
</feature>